<evidence type="ECO:0000313" key="11">
    <source>
        <dbReference type="Proteomes" id="UP000188298"/>
    </source>
</evidence>
<evidence type="ECO:0000256" key="1">
    <source>
        <dbReference type="ARBA" id="ARBA00004651"/>
    </source>
</evidence>
<keyword evidence="2" id="KW-1003">Cell membrane</keyword>
<dbReference type="GO" id="GO:0022857">
    <property type="term" value="F:transmembrane transporter activity"/>
    <property type="evidence" value="ECO:0007669"/>
    <property type="project" value="TreeGrafter"/>
</dbReference>
<feature type="transmembrane region" description="Helical" evidence="7">
    <location>
        <begin position="20"/>
        <end position="40"/>
    </location>
</feature>
<dbReference type="Pfam" id="PF12704">
    <property type="entry name" value="MacB_PCD"/>
    <property type="match status" value="1"/>
</dbReference>
<protein>
    <submittedName>
        <fullName evidence="10">Multidrug ABC transporter substrate-binding protein</fullName>
    </submittedName>
</protein>
<dbReference type="Pfam" id="PF02687">
    <property type="entry name" value="FtsX"/>
    <property type="match status" value="1"/>
</dbReference>
<sequence length="403" mass="43951">MIWNAILLAFQQISRNYLRAFLTMLGIIIGVGSVIVMISLGNGTTKKVQMQIASMGSNLLVIHPAFRLNTGGGSLSKKFTHKEVEILESRLASSIKSIAPIASTSAIAQYKGLNTRTTISGVTNSYFEVADWQIGLGRLFNTEDSSSNVCILGQSARLALFKDSNPLGEKVRIGKSICEVVGVFKAKGQGGFGNDQDDFIALPFKTYLRDISGATSNYSIDRIMVSMKDNTDSSSLSNEIRHILREHRNIKQGQIDTFDIMDTKQFEENMTATMRILSIFLSSAAGISLIVGGIGIMNIMLVSVTERTKEIGTRLAIGALERDVLLQFLIESVVVSALGGSIGIILAFFISWGVAIKMDIPFVFDMWVAFGAFLFSAIIGVIFGYLPAKRASKLDPIDALRYE</sequence>
<proteinExistence type="inferred from homology"/>
<feature type="transmembrane region" description="Helical" evidence="7">
    <location>
        <begin position="324"/>
        <end position="350"/>
    </location>
</feature>
<keyword evidence="5 7" id="KW-0472">Membrane</keyword>
<dbReference type="GO" id="GO:0005886">
    <property type="term" value="C:plasma membrane"/>
    <property type="evidence" value="ECO:0007669"/>
    <property type="project" value="UniProtKB-SubCell"/>
</dbReference>
<evidence type="ECO:0000313" key="10">
    <source>
        <dbReference type="EMBL" id="AQQ60494.1"/>
    </source>
</evidence>
<keyword evidence="3 7" id="KW-0812">Transmembrane</keyword>
<keyword evidence="4 7" id="KW-1133">Transmembrane helix</keyword>
<evidence type="ECO:0000256" key="4">
    <source>
        <dbReference type="ARBA" id="ARBA00022989"/>
    </source>
</evidence>
<evidence type="ECO:0000256" key="7">
    <source>
        <dbReference type="SAM" id="Phobius"/>
    </source>
</evidence>
<accession>A0A1Q2LJ28</accession>
<dbReference type="Proteomes" id="UP000188298">
    <property type="component" value="Chromosome"/>
</dbReference>
<evidence type="ECO:0000259" key="9">
    <source>
        <dbReference type="Pfam" id="PF12704"/>
    </source>
</evidence>
<dbReference type="InterPro" id="IPR050250">
    <property type="entry name" value="Macrolide_Exporter_MacB"/>
</dbReference>
<dbReference type="PANTHER" id="PTHR30572">
    <property type="entry name" value="MEMBRANE COMPONENT OF TRANSPORTER-RELATED"/>
    <property type="match status" value="1"/>
</dbReference>
<dbReference type="EMBL" id="CP019645">
    <property type="protein sequence ID" value="AQQ60494.1"/>
    <property type="molecule type" value="Genomic_DNA"/>
</dbReference>
<dbReference type="RefSeq" id="WP_077389729.1">
    <property type="nucleotide sequence ID" value="NZ_CP019645.1"/>
</dbReference>
<dbReference type="PANTHER" id="PTHR30572:SF4">
    <property type="entry name" value="ABC TRANSPORTER PERMEASE YTRF"/>
    <property type="match status" value="1"/>
</dbReference>
<dbReference type="InterPro" id="IPR003838">
    <property type="entry name" value="ABC3_permease_C"/>
</dbReference>
<name>A0A1Q2LJ28_9HELI</name>
<feature type="domain" description="ABC3 transporter permease C-terminal" evidence="8">
    <location>
        <begin position="284"/>
        <end position="396"/>
    </location>
</feature>
<evidence type="ECO:0000256" key="6">
    <source>
        <dbReference type="ARBA" id="ARBA00038076"/>
    </source>
</evidence>
<dbReference type="InterPro" id="IPR025857">
    <property type="entry name" value="MacB_PCD"/>
</dbReference>
<evidence type="ECO:0000256" key="5">
    <source>
        <dbReference type="ARBA" id="ARBA00023136"/>
    </source>
</evidence>
<evidence type="ECO:0000256" key="2">
    <source>
        <dbReference type="ARBA" id="ARBA00022475"/>
    </source>
</evidence>
<gene>
    <name evidence="10" type="ORF">XJ32_10815</name>
</gene>
<comment type="subcellular location">
    <subcellularLocation>
        <location evidence="1">Cell membrane</location>
        <topology evidence="1">Multi-pass membrane protein</topology>
    </subcellularLocation>
</comment>
<reference evidence="10 11" key="1">
    <citation type="submission" date="2017-02" db="EMBL/GenBank/DDBJ databases">
        <title>Whole genome sequencing of Helicobacter bilis strain AAQJH.</title>
        <authorList>
            <person name="Conlan S."/>
            <person name="Thomas P.J."/>
            <person name="Mullikin J."/>
            <person name="Palmore T.N."/>
            <person name="Frank K.M."/>
            <person name="Segre J.A."/>
        </authorList>
    </citation>
    <scope>NUCLEOTIDE SEQUENCE [LARGE SCALE GENOMIC DNA]</scope>
    <source>
        <strain evidence="10 11">AAQJH</strain>
    </source>
</reference>
<dbReference type="KEGG" id="hbl:XJ32_10815"/>
<feature type="transmembrane region" description="Helical" evidence="7">
    <location>
        <begin position="362"/>
        <end position="386"/>
    </location>
</feature>
<feature type="domain" description="MacB-like periplasmic core" evidence="9">
    <location>
        <begin position="21"/>
        <end position="242"/>
    </location>
</feature>
<organism evidence="10 11">
    <name type="scientific">Helicobacter bilis</name>
    <dbReference type="NCBI Taxonomy" id="37372"/>
    <lineage>
        <taxon>Bacteria</taxon>
        <taxon>Pseudomonadati</taxon>
        <taxon>Campylobacterota</taxon>
        <taxon>Epsilonproteobacteria</taxon>
        <taxon>Campylobacterales</taxon>
        <taxon>Helicobacteraceae</taxon>
        <taxon>Helicobacter</taxon>
    </lineage>
</organism>
<dbReference type="AlphaFoldDB" id="A0A1Q2LJ28"/>
<feature type="transmembrane region" description="Helical" evidence="7">
    <location>
        <begin position="279"/>
        <end position="304"/>
    </location>
</feature>
<comment type="similarity">
    <text evidence="6">Belongs to the ABC-4 integral membrane protein family.</text>
</comment>
<evidence type="ECO:0000256" key="3">
    <source>
        <dbReference type="ARBA" id="ARBA00022692"/>
    </source>
</evidence>
<evidence type="ECO:0000259" key="8">
    <source>
        <dbReference type="Pfam" id="PF02687"/>
    </source>
</evidence>